<dbReference type="Proteomes" id="UP000018851">
    <property type="component" value="Chromosome"/>
</dbReference>
<dbReference type="AlphaFoldDB" id="W0AJ56"/>
<organism evidence="1 2">
    <name type="scientific">Sphingomonas sanxanigenens DSM 19645 = NX02</name>
    <dbReference type="NCBI Taxonomy" id="1123269"/>
    <lineage>
        <taxon>Bacteria</taxon>
        <taxon>Pseudomonadati</taxon>
        <taxon>Pseudomonadota</taxon>
        <taxon>Alphaproteobacteria</taxon>
        <taxon>Sphingomonadales</taxon>
        <taxon>Sphingomonadaceae</taxon>
        <taxon>Sphingomonas</taxon>
    </lineage>
</organism>
<dbReference type="PATRIC" id="fig|1123269.5.peg.3944"/>
<evidence type="ECO:0000313" key="1">
    <source>
        <dbReference type="EMBL" id="AHE55695.1"/>
    </source>
</evidence>
<dbReference type="KEGG" id="ssan:NX02_20190"/>
<name>W0AJ56_9SPHN</name>
<gene>
    <name evidence="1" type="ORF">NX02_20190</name>
</gene>
<dbReference type="EMBL" id="CP006644">
    <property type="protein sequence ID" value="AHE55695.1"/>
    <property type="molecule type" value="Genomic_DNA"/>
</dbReference>
<dbReference type="STRING" id="1123269.NX02_20190"/>
<dbReference type="OrthoDB" id="7595325at2"/>
<keyword evidence="2" id="KW-1185">Reference proteome</keyword>
<accession>W0AJ56</accession>
<sequence>MIGSSNIVYARTSGSALPGAAITYRPGNATSCPDCGNSHWHVGRHTAECAWCATALPISTSGMWYRNAAAKAA</sequence>
<evidence type="ECO:0000313" key="2">
    <source>
        <dbReference type="Proteomes" id="UP000018851"/>
    </source>
</evidence>
<reference evidence="1 2" key="1">
    <citation type="submission" date="2013-07" db="EMBL/GenBank/DDBJ databases">
        <title>Completed genome of Sphingomonas sanxanigenens NX02.</title>
        <authorList>
            <person name="Ma T."/>
            <person name="Huang H."/>
            <person name="Wu M."/>
            <person name="Li X."/>
            <person name="Li G."/>
        </authorList>
    </citation>
    <scope>NUCLEOTIDE SEQUENCE [LARGE SCALE GENOMIC DNA]</scope>
    <source>
        <strain evidence="1 2">NX02</strain>
    </source>
</reference>
<protein>
    <submittedName>
        <fullName evidence="1">Uncharacterized protein</fullName>
    </submittedName>
</protein>
<dbReference type="RefSeq" id="WP_025293844.1">
    <property type="nucleotide sequence ID" value="NZ_CP006644.1"/>
</dbReference>
<dbReference type="HOGENOM" id="CLU_2702940_0_0_5"/>
<proteinExistence type="predicted"/>